<accession>A0A821YD81</accession>
<feature type="non-terminal residue" evidence="1">
    <location>
        <position position="61"/>
    </location>
</feature>
<comment type="caution">
    <text evidence="1">The sequence shown here is derived from an EMBL/GenBank/DDBJ whole genome shotgun (WGS) entry which is preliminary data.</text>
</comment>
<proteinExistence type="predicted"/>
<feature type="non-terminal residue" evidence="1">
    <location>
        <position position="1"/>
    </location>
</feature>
<gene>
    <name evidence="1" type="ORF">UJA718_LOCUS48101</name>
</gene>
<sequence length="61" mass="6905">GPFRKMFPTRKSSVVTVDDDPGEPLFLTPYLEQGQIEKARQLSSVELPPYKQQSFSGYLTV</sequence>
<evidence type="ECO:0000313" key="2">
    <source>
        <dbReference type="Proteomes" id="UP000663873"/>
    </source>
</evidence>
<organism evidence="1 2">
    <name type="scientific">Rotaria socialis</name>
    <dbReference type="NCBI Taxonomy" id="392032"/>
    <lineage>
        <taxon>Eukaryota</taxon>
        <taxon>Metazoa</taxon>
        <taxon>Spiralia</taxon>
        <taxon>Gnathifera</taxon>
        <taxon>Rotifera</taxon>
        <taxon>Eurotatoria</taxon>
        <taxon>Bdelloidea</taxon>
        <taxon>Philodinida</taxon>
        <taxon>Philodinidae</taxon>
        <taxon>Rotaria</taxon>
    </lineage>
</organism>
<dbReference type="EMBL" id="CAJOBP010094601">
    <property type="protein sequence ID" value="CAF4958301.1"/>
    <property type="molecule type" value="Genomic_DNA"/>
</dbReference>
<dbReference type="AlphaFoldDB" id="A0A821YD81"/>
<evidence type="ECO:0000313" key="1">
    <source>
        <dbReference type="EMBL" id="CAF4958301.1"/>
    </source>
</evidence>
<reference evidence="1" key="1">
    <citation type="submission" date="2021-02" db="EMBL/GenBank/DDBJ databases">
        <authorList>
            <person name="Nowell W R."/>
        </authorList>
    </citation>
    <scope>NUCLEOTIDE SEQUENCE</scope>
</reference>
<dbReference type="Proteomes" id="UP000663873">
    <property type="component" value="Unassembled WGS sequence"/>
</dbReference>
<keyword evidence="2" id="KW-1185">Reference proteome</keyword>
<name>A0A821YD81_9BILA</name>
<protein>
    <submittedName>
        <fullName evidence="1">Uncharacterized protein</fullName>
    </submittedName>
</protein>